<evidence type="ECO:0000313" key="2">
    <source>
        <dbReference type="EMBL" id="KAF3558012.1"/>
    </source>
</evidence>
<name>A0A8S9QW09_BRACR</name>
<evidence type="ECO:0000313" key="3">
    <source>
        <dbReference type="Proteomes" id="UP000712600"/>
    </source>
</evidence>
<dbReference type="AlphaFoldDB" id="A0A8S9QW09"/>
<dbReference type="InterPro" id="IPR006527">
    <property type="entry name" value="F-box-assoc_dom_typ1"/>
</dbReference>
<accession>A0A8S9QW09</accession>
<organism evidence="2 3">
    <name type="scientific">Brassica cretica</name>
    <name type="common">Mustard</name>
    <dbReference type="NCBI Taxonomy" id="69181"/>
    <lineage>
        <taxon>Eukaryota</taxon>
        <taxon>Viridiplantae</taxon>
        <taxon>Streptophyta</taxon>
        <taxon>Embryophyta</taxon>
        <taxon>Tracheophyta</taxon>
        <taxon>Spermatophyta</taxon>
        <taxon>Magnoliopsida</taxon>
        <taxon>eudicotyledons</taxon>
        <taxon>Gunneridae</taxon>
        <taxon>Pentapetalae</taxon>
        <taxon>rosids</taxon>
        <taxon>malvids</taxon>
        <taxon>Brassicales</taxon>
        <taxon>Brassicaceae</taxon>
        <taxon>Brassiceae</taxon>
        <taxon>Brassica</taxon>
    </lineage>
</organism>
<evidence type="ECO:0000259" key="1">
    <source>
        <dbReference type="Pfam" id="PF07734"/>
    </source>
</evidence>
<dbReference type="Proteomes" id="UP000712600">
    <property type="component" value="Unassembled WGS sequence"/>
</dbReference>
<reference evidence="2" key="1">
    <citation type="submission" date="2019-12" db="EMBL/GenBank/DDBJ databases">
        <title>Genome sequencing and annotation of Brassica cretica.</title>
        <authorList>
            <person name="Studholme D.J."/>
            <person name="Sarris P."/>
        </authorList>
    </citation>
    <scope>NUCLEOTIDE SEQUENCE</scope>
    <source>
        <strain evidence="2">PFS-109/04</strain>
        <tissue evidence="2">Leaf</tissue>
    </source>
</reference>
<proteinExistence type="predicted"/>
<dbReference type="Pfam" id="PF07734">
    <property type="entry name" value="FBA_1"/>
    <property type="match status" value="1"/>
</dbReference>
<gene>
    <name evidence="2" type="ORF">F2Q69_00010580</name>
</gene>
<protein>
    <recommendedName>
        <fullName evidence="1">F-box associated beta-propeller type 1 domain-containing protein</fullName>
    </recommendedName>
</protein>
<dbReference type="EMBL" id="QGKX02000996">
    <property type="protein sequence ID" value="KAF3558012.1"/>
    <property type="molecule type" value="Genomic_DNA"/>
</dbReference>
<dbReference type="NCBIfam" id="TIGR01640">
    <property type="entry name" value="F_box_assoc_1"/>
    <property type="match status" value="1"/>
</dbReference>
<dbReference type="InterPro" id="IPR017451">
    <property type="entry name" value="F-box-assoc_interact_dom"/>
</dbReference>
<feature type="domain" description="F-box associated beta-propeller type 1" evidence="1">
    <location>
        <begin position="2"/>
        <end position="79"/>
    </location>
</feature>
<comment type="caution">
    <text evidence="2">The sequence shown here is derived from an EMBL/GenBank/DDBJ whole genome shotgun (WGS) entry which is preliminary data.</text>
</comment>
<sequence length="114" mass="12988">MGFGRDKVMGLYKVVMMCFYHVEEEEEDDECELLDVATGEWRTLSPPPYPVEVDRKSVCVNGSIYWLTVHQDYQILALNLHTQEDLVPLLPESEADAKPRGPQVYVLRAGPGFD</sequence>